<keyword evidence="2" id="KW-1185">Reference proteome</keyword>
<name>F2BCI1_9NEIS</name>
<sequence length="50" mass="5317">MCGLSVFAAAAPAFPAQNAAFSVRMRGCPFPDISGRLKNIFQTASNTVKR</sequence>
<evidence type="ECO:0000313" key="2">
    <source>
        <dbReference type="Proteomes" id="UP000004105"/>
    </source>
</evidence>
<evidence type="ECO:0000313" key="1">
    <source>
        <dbReference type="EMBL" id="EGF10965.1"/>
    </source>
</evidence>
<dbReference type="AlphaFoldDB" id="F2BCI1"/>
<proteinExistence type="predicted"/>
<protein>
    <submittedName>
        <fullName evidence="1">Uncharacterized protein</fullName>
    </submittedName>
</protein>
<dbReference type="Proteomes" id="UP000004105">
    <property type="component" value="Unassembled WGS sequence"/>
</dbReference>
<dbReference type="EMBL" id="AFAY01000029">
    <property type="protein sequence ID" value="EGF10965.1"/>
    <property type="molecule type" value="Genomic_DNA"/>
</dbReference>
<accession>F2BCI1</accession>
<gene>
    <name evidence="1" type="ORF">HMPREF9123_1436</name>
</gene>
<organism evidence="1 2">
    <name type="scientific">Neisseria bacilliformis ATCC BAA-1200</name>
    <dbReference type="NCBI Taxonomy" id="888742"/>
    <lineage>
        <taxon>Bacteria</taxon>
        <taxon>Pseudomonadati</taxon>
        <taxon>Pseudomonadota</taxon>
        <taxon>Betaproteobacteria</taxon>
        <taxon>Neisseriales</taxon>
        <taxon>Neisseriaceae</taxon>
        <taxon>Neisseria</taxon>
    </lineage>
</organism>
<dbReference type="HOGENOM" id="CLU_3120189_0_0_4"/>
<comment type="caution">
    <text evidence="1">The sequence shown here is derived from an EMBL/GenBank/DDBJ whole genome shotgun (WGS) entry which is preliminary data.</text>
</comment>
<reference evidence="1 2" key="1">
    <citation type="submission" date="2011-02" db="EMBL/GenBank/DDBJ databases">
        <authorList>
            <person name="Muzny D."/>
            <person name="Qin X."/>
            <person name="Deng J."/>
            <person name="Jiang H."/>
            <person name="Liu Y."/>
            <person name="Qu J."/>
            <person name="Song X.-Z."/>
            <person name="Zhang L."/>
            <person name="Thornton R."/>
            <person name="Coyle M."/>
            <person name="Francisco L."/>
            <person name="Jackson L."/>
            <person name="Javaid M."/>
            <person name="Korchina V."/>
            <person name="Kovar C."/>
            <person name="Mata R."/>
            <person name="Mathew T."/>
            <person name="Ngo R."/>
            <person name="Nguyen L."/>
            <person name="Nguyen N."/>
            <person name="Okwuonu G."/>
            <person name="Ongeri F."/>
            <person name="Pham C."/>
            <person name="Simmons D."/>
            <person name="Wilczek-Boney K."/>
            <person name="Hale W."/>
            <person name="Jakkamsetti A."/>
            <person name="Pham P."/>
            <person name="Ruth R."/>
            <person name="San Lucas F."/>
            <person name="Warren J."/>
            <person name="Zhang J."/>
            <person name="Zhao Z."/>
            <person name="Zhou C."/>
            <person name="Zhu D."/>
            <person name="Lee S."/>
            <person name="Bess C."/>
            <person name="Blankenburg K."/>
            <person name="Forbes L."/>
            <person name="Fu Q."/>
            <person name="Gubbala S."/>
            <person name="Hirani K."/>
            <person name="Jayaseelan J.C."/>
            <person name="Lara F."/>
            <person name="Munidasa M."/>
            <person name="Palculict T."/>
            <person name="Patil S."/>
            <person name="Pu L.-L."/>
            <person name="Saada N."/>
            <person name="Tang L."/>
            <person name="Weissenberger G."/>
            <person name="Zhu Y."/>
            <person name="Hemphill L."/>
            <person name="Shang Y."/>
            <person name="Youmans B."/>
            <person name="Ayvaz T."/>
            <person name="Ross M."/>
            <person name="Santibanez J."/>
            <person name="Aqrawi P."/>
            <person name="Gross S."/>
            <person name="Joshi V."/>
            <person name="Fowler G."/>
            <person name="Nazareth L."/>
            <person name="Reid J."/>
            <person name="Worley K."/>
            <person name="Petrosino J."/>
            <person name="Highlander S."/>
            <person name="Gibbs R."/>
        </authorList>
    </citation>
    <scope>NUCLEOTIDE SEQUENCE [LARGE SCALE GENOMIC DNA]</scope>
    <source>
        <strain evidence="1 2">ATCC BAA-1200</strain>
    </source>
</reference>